<dbReference type="InterPro" id="IPR014746">
    <property type="entry name" value="Gln_synth/guanido_kin_cat_dom"/>
</dbReference>
<dbReference type="Proteomes" id="UP000609879">
    <property type="component" value="Unassembled WGS sequence"/>
</dbReference>
<dbReference type="Gene3D" id="3.30.590.20">
    <property type="match status" value="1"/>
</dbReference>
<reference evidence="6 7" key="1">
    <citation type="submission" date="2021-01" db="EMBL/GenBank/DDBJ databases">
        <title>Whole genome shotgun sequence of Actinoplanes deccanensis NBRC 13994.</title>
        <authorList>
            <person name="Komaki H."/>
            <person name="Tamura T."/>
        </authorList>
    </citation>
    <scope>NUCLEOTIDE SEQUENCE [LARGE SCALE GENOMIC DNA]</scope>
    <source>
        <strain evidence="6 7">NBRC 13994</strain>
    </source>
</reference>
<dbReference type="NCBIfam" id="NF010041">
    <property type="entry name" value="PRK13517.1-1"/>
    <property type="match status" value="1"/>
</dbReference>
<keyword evidence="1 5" id="KW-0436">Ligase</keyword>
<dbReference type="EMBL" id="BOMI01000070">
    <property type="protein sequence ID" value="GID75094.1"/>
    <property type="molecule type" value="Genomic_DNA"/>
</dbReference>
<comment type="similarity">
    <text evidence="5">Belongs to the glutamate--cysteine ligase type 2 family. YbdK subfamily.</text>
</comment>
<dbReference type="InterPro" id="IPR006336">
    <property type="entry name" value="GCS2"/>
</dbReference>
<evidence type="ECO:0000313" key="7">
    <source>
        <dbReference type="Proteomes" id="UP000609879"/>
    </source>
</evidence>
<gene>
    <name evidence="6" type="ORF">Ade02nite_37350</name>
</gene>
<name>A0ABQ3Y520_9ACTN</name>
<evidence type="ECO:0000256" key="1">
    <source>
        <dbReference type="ARBA" id="ARBA00022598"/>
    </source>
</evidence>
<dbReference type="NCBIfam" id="TIGR02050">
    <property type="entry name" value="gshA_cyan_rel"/>
    <property type="match status" value="1"/>
</dbReference>
<evidence type="ECO:0000256" key="2">
    <source>
        <dbReference type="ARBA" id="ARBA00022741"/>
    </source>
</evidence>
<protein>
    <recommendedName>
        <fullName evidence="5">Putative glutamate--cysteine ligase 2</fullName>
        <ecNumber evidence="5">6.3.2.2</ecNumber>
    </recommendedName>
    <alternativeName>
        <fullName evidence="5">Gamma-glutamylcysteine synthetase 2</fullName>
        <shortName evidence="5">GCS 2</shortName>
        <shortName evidence="5">Gamma-GCS 2</shortName>
    </alternativeName>
</protein>
<dbReference type="InterPro" id="IPR011793">
    <property type="entry name" value="YbdK"/>
</dbReference>
<dbReference type="RefSeq" id="WP_203764813.1">
    <property type="nucleotide sequence ID" value="NZ_BAAABO010000036.1"/>
</dbReference>
<dbReference type="SUPFAM" id="SSF55931">
    <property type="entry name" value="Glutamine synthetase/guanido kinase"/>
    <property type="match status" value="1"/>
</dbReference>
<sequence>MNGPTVGVEEEFLLLDPRTGENVPAAPSVAGKLPEELRGQSRREFRHSMVEMVTPVCGSLGEVAESLRRMRQAAAEAAAAAGASLVALGATPVGEPRLLVTDDPRYEAIAGHYGPIVGDPAVCGCHVHVGVPDRETAIEVCNHLRPWLPVVQAMTVNSPFFGGVDTGHASWRAMQLDRWPSLGPTPYFASAADLDRTVRLLVDAGVMLDETLVLWHARPSLRYPTVEVRVADVCPSVADTVLLTALVRALVGTALDDIRAGRRALPVPDPVLKAAHWNAAHSGLSGKLLDPSRERARPAWELVDELFRTVTPALDRHGDLDTAYDLLACLRTVGTGTDRLRRELERTGDLPATLADAARRTVTG</sequence>
<comment type="caution">
    <text evidence="6">The sequence shown here is derived from an EMBL/GenBank/DDBJ whole genome shotgun (WGS) entry which is preliminary data.</text>
</comment>
<evidence type="ECO:0000313" key="6">
    <source>
        <dbReference type="EMBL" id="GID75094.1"/>
    </source>
</evidence>
<keyword evidence="7" id="KW-1185">Reference proteome</keyword>
<keyword evidence="2 5" id="KW-0547">Nucleotide-binding</keyword>
<evidence type="ECO:0000256" key="4">
    <source>
        <dbReference type="ARBA" id="ARBA00048819"/>
    </source>
</evidence>
<evidence type="ECO:0000256" key="5">
    <source>
        <dbReference type="HAMAP-Rule" id="MF_01609"/>
    </source>
</evidence>
<keyword evidence="3 5" id="KW-0067">ATP-binding</keyword>
<dbReference type="HAMAP" id="MF_01609">
    <property type="entry name" value="Glu_cys_ligase_2"/>
    <property type="match status" value="1"/>
</dbReference>
<dbReference type="Pfam" id="PF04107">
    <property type="entry name" value="GCS2"/>
    <property type="match status" value="1"/>
</dbReference>
<comment type="catalytic activity">
    <reaction evidence="4 5">
        <text>L-cysteine + L-glutamate + ATP = gamma-L-glutamyl-L-cysteine + ADP + phosphate + H(+)</text>
        <dbReference type="Rhea" id="RHEA:13285"/>
        <dbReference type="ChEBI" id="CHEBI:15378"/>
        <dbReference type="ChEBI" id="CHEBI:29985"/>
        <dbReference type="ChEBI" id="CHEBI:30616"/>
        <dbReference type="ChEBI" id="CHEBI:35235"/>
        <dbReference type="ChEBI" id="CHEBI:43474"/>
        <dbReference type="ChEBI" id="CHEBI:58173"/>
        <dbReference type="ChEBI" id="CHEBI:456216"/>
        <dbReference type="EC" id="6.3.2.2"/>
    </reaction>
</comment>
<dbReference type="PANTHER" id="PTHR36510:SF1">
    <property type="entry name" value="GLUTAMATE--CYSTEINE LIGASE 2-RELATED"/>
    <property type="match status" value="1"/>
</dbReference>
<accession>A0ABQ3Y520</accession>
<dbReference type="InterPro" id="IPR050141">
    <property type="entry name" value="GCL_type2/YbdK_subfam"/>
</dbReference>
<dbReference type="GO" id="GO:0016874">
    <property type="term" value="F:ligase activity"/>
    <property type="evidence" value="ECO:0007669"/>
    <property type="project" value="UniProtKB-KW"/>
</dbReference>
<dbReference type="PANTHER" id="PTHR36510">
    <property type="entry name" value="GLUTAMATE--CYSTEINE LIGASE 2-RELATED"/>
    <property type="match status" value="1"/>
</dbReference>
<proteinExistence type="inferred from homology"/>
<comment type="function">
    <text evidence="5">ATP-dependent carboxylate-amine ligase which exhibits weak glutamate--cysteine ligase activity.</text>
</comment>
<dbReference type="EC" id="6.3.2.2" evidence="5"/>
<evidence type="ECO:0000256" key="3">
    <source>
        <dbReference type="ARBA" id="ARBA00022840"/>
    </source>
</evidence>
<organism evidence="6 7">
    <name type="scientific">Paractinoplanes deccanensis</name>
    <dbReference type="NCBI Taxonomy" id="113561"/>
    <lineage>
        <taxon>Bacteria</taxon>
        <taxon>Bacillati</taxon>
        <taxon>Actinomycetota</taxon>
        <taxon>Actinomycetes</taxon>
        <taxon>Micromonosporales</taxon>
        <taxon>Micromonosporaceae</taxon>
        <taxon>Paractinoplanes</taxon>
    </lineage>
</organism>